<dbReference type="STRING" id="1220578.FPE01S_01_00600"/>
<dbReference type="InterPro" id="IPR002818">
    <property type="entry name" value="DJ-1/PfpI"/>
</dbReference>
<dbReference type="Pfam" id="PF01965">
    <property type="entry name" value="DJ-1_PfpI"/>
    <property type="match status" value="1"/>
</dbReference>
<dbReference type="PANTHER" id="PTHR43130">
    <property type="entry name" value="ARAC-FAMILY TRANSCRIPTIONAL REGULATOR"/>
    <property type="match status" value="1"/>
</dbReference>
<reference evidence="5 6" key="1">
    <citation type="submission" date="2015-04" db="EMBL/GenBank/DDBJ databases">
        <title>Whole genome shotgun sequence of Flavihumibacter petaseus NBRC 106054.</title>
        <authorList>
            <person name="Miyazawa S."/>
            <person name="Hosoyama A."/>
            <person name="Hashimoto M."/>
            <person name="Noguchi M."/>
            <person name="Tsuchikane K."/>
            <person name="Ohji S."/>
            <person name="Yamazoe A."/>
            <person name="Ichikawa N."/>
            <person name="Kimura A."/>
            <person name="Fujita N."/>
        </authorList>
    </citation>
    <scope>NUCLEOTIDE SEQUENCE [LARGE SCALE GENOMIC DNA]</scope>
    <source>
        <strain evidence="5 6">NBRC 106054</strain>
    </source>
</reference>
<dbReference type="SUPFAM" id="SSF46689">
    <property type="entry name" value="Homeodomain-like"/>
    <property type="match status" value="2"/>
</dbReference>
<proteinExistence type="predicted"/>
<keyword evidence="3" id="KW-0804">Transcription</keyword>
<dbReference type="InterPro" id="IPR052158">
    <property type="entry name" value="INH-QAR"/>
</dbReference>
<keyword evidence="1" id="KW-0805">Transcription regulation</keyword>
<evidence type="ECO:0000256" key="2">
    <source>
        <dbReference type="ARBA" id="ARBA00023125"/>
    </source>
</evidence>
<evidence type="ECO:0000313" key="5">
    <source>
        <dbReference type="EMBL" id="GAO41048.1"/>
    </source>
</evidence>
<dbReference type="Gene3D" id="3.40.50.880">
    <property type="match status" value="1"/>
</dbReference>
<protein>
    <submittedName>
        <fullName evidence="5">Putative AraC family transcriptional regulator</fullName>
    </submittedName>
</protein>
<dbReference type="EMBL" id="BBWV01000001">
    <property type="protein sequence ID" value="GAO41048.1"/>
    <property type="molecule type" value="Genomic_DNA"/>
</dbReference>
<evidence type="ECO:0000256" key="1">
    <source>
        <dbReference type="ARBA" id="ARBA00023015"/>
    </source>
</evidence>
<dbReference type="Pfam" id="PF12833">
    <property type="entry name" value="HTH_18"/>
    <property type="match status" value="1"/>
</dbReference>
<dbReference type="InterPro" id="IPR009057">
    <property type="entry name" value="Homeodomain-like_sf"/>
</dbReference>
<dbReference type="InterPro" id="IPR020449">
    <property type="entry name" value="Tscrpt_reg_AraC-type_HTH"/>
</dbReference>
<name>A0A0E9MU96_9BACT</name>
<dbReference type="PROSITE" id="PS01124">
    <property type="entry name" value="HTH_ARAC_FAMILY_2"/>
    <property type="match status" value="1"/>
</dbReference>
<dbReference type="InterPro" id="IPR018060">
    <property type="entry name" value="HTH_AraC"/>
</dbReference>
<dbReference type="GO" id="GO:0043565">
    <property type="term" value="F:sequence-specific DNA binding"/>
    <property type="evidence" value="ECO:0007669"/>
    <property type="project" value="InterPro"/>
</dbReference>
<dbReference type="GO" id="GO:0003700">
    <property type="term" value="F:DNA-binding transcription factor activity"/>
    <property type="evidence" value="ECO:0007669"/>
    <property type="project" value="InterPro"/>
</dbReference>
<dbReference type="InterPro" id="IPR029062">
    <property type="entry name" value="Class_I_gatase-like"/>
</dbReference>
<comment type="caution">
    <text evidence="5">The sequence shown here is derived from an EMBL/GenBank/DDBJ whole genome shotgun (WGS) entry which is preliminary data.</text>
</comment>
<evidence type="ECO:0000313" key="6">
    <source>
        <dbReference type="Proteomes" id="UP000033121"/>
    </source>
</evidence>
<evidence type="ECO:0000259" key="4">
    <source>
        <dbReference type="PROSITE" id="PS01124"/>
    </source>
</evidence>
<dbReference type="Gene3D" id="1.10.10.60">
    <property type="entry name" value="Homeodomain-like"/>
    <property type="match status" value="2"/>
</dbReference>
<evidence type="ECO:0000256" key="3">
    <source>
        <dbReference type="ARBA" id="ARBA00023163"/>
    </source>
</evidence>
<dbReference type="AlphaFoldDB" id="A0A0E9MU96"/>
<accession>A0A0E9MU96</accession>
<keyword evidence="6" id="KW-1185">Reference proteome</keyword>
<feature type="domain" description="HTH araC/xylS-type" evidence="4">
    <location>
        <begin position="226"/>
        <end position="324"/>
    </location>
</feature>
<dbReference type="PRINTS" id="PR00032">
    <property type="entry name" value="HTHARAC"/>
</dbReference>
<keyword evidence="2" id="KW-0238">DNA-binding</keyword>
<dbReference type="SMART" id="SM00342">
    <property type="entry name" value="HTH_ARAC"/>
    <property type="match status" value="1"/>
</dbReference>
<dbReference type="SUPFAM" id="SSF52317">
    <property type="entry name" value="Class I glutamine amidotransferase-like"/>
    <property type="match status" value="1"/>
</dbReference>
<dbReference type="PANTHER" id="PTHR43130:SF11">
    <property type="entry name" value="TRANSCRIPTIONAL REGULATORY PROTEIN"/>
    <property type="match status" value="1"/>
</dbReference>
<gene>
    <name evidence="5" type="ORF">FPE01S_01_00600</name>
</gene>
<organism evidence="5 6">
    <name type="scientific">Flavihumibacter petaseus NBRC 106054</name>
    <dbReference type="NCBI Taxonomy" id="1220578"/>
    <lineage>
        <taxon>Bacteria</taxon>
        <taxon>Pseudomonadati</taxon>
        <taxon>Bacteroidota</taxon>
        <taxon>Chitinophagia</taxon>
        <taxon>Chitinophagales</taxon>
        <taxon>Chitinophagaceae</taxon>
        <taxon>Flavihumibacter</taxon>
    </lineage>
</organism>
<sequence>MIKPIDMKQVAIVVTQHYKLLSIAAIMEVFEAVNRLYQERGEEPPFLLRLVGQIACNPTTAEFHGYKVDPISESGKSDLVMVPSFNSHDIRQSLALNSQLLPWLREQYKDGAELACFCTGAFLMAATGLLDGRLATTHVDAGASFSQHFPQVKLRLDKTVTADHRLYTSGGATSTFHLLLHLINRHCGREVAVKIAKIFAIDMDRHHQSYFGSFEPVHNHTDELVATAQQKIETNYQEAGTIEELIRDIPSSRRNIVRRFKQVTGVTPIEYLQNIRVEAAKRLLEQTSQQMSEVVFNAGYNDAKAFRKVFRKAVGMTPSEYRLKFQVR</sequence>
<dbReference type="Proteomes" id="UP000033121">
    <property type="component" value="Unassembled WGS sequence"/>
</dbReference>